<organism evidence="1 2">
    <name type="scientific">Ladona fulva</name>
    <name type="common">Scarce chaser dragonfly</name>
    <name type="synonym">Libellula fulva</name>
    <dbReference type="NCBI Taxonomy" id="123851"/>
    <lineage>
        <taxon>Eukaryota</taxon>
        <taxon>Metazoa</taxon>
        <taxon>Ecdysozoa</taxon>
        <taxon>Arthropoda</taxon>
        <taxon>Hexapoda</taxon>
        <taxon>Insecta</taxon>
        <taxon>Pterygota</taxon>
        <taxon>Palaeoptera</taxon>
        <taxon>Odonata</taxon>
        <taxon>Epiprocta</taxon>
        <taxon>Anisoptera</taxon>
        <taxon>Libelluloidea</taxon>
        <taxon>Libellulidae</taxon>
        <taxon>Ladona</taxon>
    </lineage>
</organism>
<keyword evidence="2" id="KW-1185">Reference proteome</keyword>
<evidence type="ECO:0000313" key="1">
    <source>
        <dbReference type="EMBL" id="KAG8222306.1"/>
    </source>
</evidence>
<dbReference type="EMBL" id="KZ308129">
    <property type="protein sequence ID" value="KAG8222306.1"/>
    <property type="molecule type" value="Genomic_DNA"/>
</dbReference>
<reference evidence="1" key="1">
    <citation type="submission" date="2013-04" db="EMBL/GenBank/DDBJ databases">
        <authorList>
            <person name="Qu J."/>
            <person name="Murali S.C."/>
            <person name="Bandaranaike D."/>
            <person name="Bellair M."/>
            <person name="Blankenburg K."/>
            <person name="Chao H."/>
            <person name="Dinh H."/>
            <person name="Doddapaneni H."/>
            <person name="Downs B."/>
            <person name="Dugan-Rocha S."/>
            <person name="Elkadiri S."/>
            <person name="Gnanaolivu R.D."/>
            <person name="Hernandez B."/>
            <person name="Javaid M."/>
            <person name="Jayaseelan J.C."/>
            <person name="Lee S."/>
            <person name="Li M."/>
            <person name="Ming W."/>
            <person name="Munidasa M."/>
            <person name="Muniz J."/>
            <person name="Nguyen L."/>
            <person name="Ongeri F."/>
            <person name="Osuji N."/>
            <person name="Pu L.-L."/>
            <person name="Puazo M."/>
            <person name="Qu C."/>
            <person name="Quiroz J."/>
            <person name="Raj R."/>
            <person name="Weissenberger G."/>
            <person name="Xin Y."/>
            <person name="Zou X."/>
            <person name="Han Y."/>
            <person name="Richards S."/>
            <person name="Worley K."/>
            <person name="Muzny D."/>
            <person name="Gibbs R."/>
        </authorList>
    </citation>
    <scope>NUCLEOTIDE SEQUENCE</scope>
    <source>
        <strain evidence="1">Sampled in the wild</strain>
    </source>
</reference>
<accession>A0A8K0NUE3</accession>
<reference evidence="1" key="2">
    <citation type="submission" date="2017-10" db="EMBL/GenBank/DDBJ databases">
        <title>Ladona fulva Genome sequencing and assembly.</title>
        <authorList>
            <person name="Murali S."/>
            <person name="Richards S."/>
            <person name="Bandaranaike D."/>
            <person name="Bellair M."/>
            <person name="Blankenburg K."/>
            <person name="Chao H."/>
            <person name="Dinh H."/>
            <person name="Doddapaneni H."/>
            <person name="Dugan-Rocha S."/>
            <person name="Elkadiri S."/>
            <person name="Gnanaolivu R."/>
            <person name="Hernandez B."/>
            <person name="Skinner E."/>
            <person name="Javaid M."/>
            <person name="Lee S."/>
            <person name="Li M."/>
            <person name="Ming W."/>
            <person name="Munidasa M."/>
            <person name="Muniz J."/>
            <person name="Nguyen L."/>
            <person name="Hughes D."/>
            <person name="Osuji N."/>
            <person name="Pu L.-L."/>
            <person name="Puazo M."/>
            <person name="Qu C."/>
            <person name="Quiroz J."/>
            <person name="Raj R."/>
            <person name="Weissenberger G."/>
            <person name="Xin Y."/>
            <person name="Zou X."/>
            <person name="Han Y."/>
            <person name="Worley K."/>
            <person name="Muzny D."/>
            <person name="Gibbs R."/>
        </authorList>
    </citation>
    <scope>NUCLEOTIDE SEQUENCE</scope>
    <source>
        <strain evidence="1">Sampled in the wild</strain>
    </source>
</reference>
<evidence type="ECO:0000313" key="2">
    <source>
        <dbReference type="Proteomes" id="UP000792457"/>
    </source>
</evidence>
<proteinExistence type="predicted"/>
<protein>
    <submittedName>
        <fullName evidence="1">Uncharacterized protein</fullName>
    </submittedName>
</protein>
<dbReference type="Proteomes" id="UP000792457">
    <property type="component" value="Unassembled WGS sequence"/>
</dbReference>
<comment type="caution">
    <text evidence="1">The sequence shown here is derived from an EMBL/GenBank/DDBJ whole genome shotgun (WGS) entry which is preliminary data.</text>
</comment>
<name>A0A8K0NUE3_LADFU</name>
<sequence length="167" mass="18821">MAEDLQTAQTAVMAFSSVPQFSGFIEQLDFFFEANAISLESKKRAIPLTCTSVQTYNVVKKLCAPEKPAMKTYSQILALVASHHIPVTCVWVEHEKFDSHVQWAGLTLVCLRHLANTCKFDNLEQSLLWQILWSMTNLGLKEQLFSIQFEDLTLQVAIDRALAAEQA</sequence>
<dbReference type="OrthoDB" id="6496131at2759"/>
<gene>
    <name evidence="1" type="ORF">J437_LFUL001848</name>
</gene>
<dbReference type="AlphaFoldDB" id="A0A8K0NUE3"/>